<dbReference type="SUPFAM" id="SSF56281">
    <property type="entry name" value="Metallo-hydrolase/oxidoreductase"/>
    <property type="match status" value="1"/>
</dbReference>
<gene>
    <name evidence="2" type="ORF">DPV69_04740</name>
</gene>
<dbReference type="PANTHER" id="PTHR30619:SF1">
    <property type="entry name" value="RECOMBINATION PROTEIN 2"/>
    <property type="match status" value="1"/>
</dbReference>
<evidence type="ECO:0000313" key="2">
    <source>
        <dbReference type="EMBL" id="RWU10650.1"/>
    </source>
</evidence>
<dbReference type="AlphaFoldDB" id="A0A3S3PDT6"/>
<dbReference type="Proteomes" id="UP000284120">
    <property type="component" value="Unassembled WGS sequence"/>
</dbReference>
<dbReference type="Gene3D" id="3.60.15.10">
    <property type="entry name" value="Ribonuclease Z/Hydroxyacylglutathione hydrolase-like"/>
    <property type="match status" value="1"/>
</dbReference>
<evidence type="ECO:0000313" key="3">
    <source>
        <dbReference type="Proteomes" id="UP000284120"/>
    </source>
</evidence>
<dbReference type="GO" id="GO:0016787">
    <property type="term" value="F:hydrolase activity"/>
    <property type="evidence" value="ECO:0007669"/>
    <property type="project" value="UniProtKB-KW"/>
</dbReference>
<keyword evidence="2" id="KW-0378">Hydrolase</keyword>
<name>A0A3S3PDT6_9SPHI</name>
<accession>A0A3S3PDT6</accession>
<dbReference type="InterPro" id="IPR036866">
    <property type="entry name" value="RibonucZ/Hydroxyglut_hydro"/>
</dbReference>
<keyword evidence="3" id="KW-1185">Reference proteome</keyword>
<dbReference type="Pfam" id="PF00753">
    <property type="entry name" value="Lactamase_B"/>
    <property type="match status" value="1"/>
</dbReference>
<comment type="caution">
    <text evidence="2">The sequence shown here is derived from an EMBL/GenBank/DDBJ whole genome shotgun (WGS) entry which is preliminary data.</text>
</comment>
<dbReference type="PANTHER" id="PTHR30619">
    <property type="entry name" value="DNA INTERNALIZATION/COMPETENCE PROTEIN COMEC/REC2"/>
    <property type="match status" value="1"/>
</dbReference>
<proteinExistence type="predicted"/>
<dbReference type="InterPro" id="IPR052159">
    <property type="entry name" value="Competence_DNA_uptake"/>
</dbReference>
<reference evidence="2 3" key="1">
    <citation type="submission" date="2018-06" db="EMBL/GenBank/DDBJ databases">
        <title>Pedobacter endophyticus sp. nov., an endophytic bacterium isolated from a leaf of Triticum aestivum.</title>
        <authorList>
            <person name="Zhang L."/>
        </authorList>
    </citation>
    <scope>NUCLEOTIDE SEQUENCE [LARGE SCALE GENOMIC DNA]</scope>
    <source>
        <strain evidence="2 3">CM134L-2</strain>
    </source>
</reference>
<sequence length="366" mass="41258">MMFQVPAHVSMGWISKPNKFVMQVKVNMLDVSDGDAIIVELEKSGQRMVMVIDGGMVGHYLTKLKPKLQEVLKRNGKAAPDIVVCTHYDSDHIGGLIPLIEDYIDGVKEVWVHETPEVLKDLGNGRDLMDQVVEHADELVLDSAAKVGSNGVTMLQEKAEFLIESIGQLKQLLSLVPERKVRNVFHGDGPKFAHWPEVKVLGPTREYFEELFPPNKKSYELLSEELREHVLFEGFNRFQQLAGLKSCDKLKDEQTASITATNRASIIIAIDCDKGRLLFTGDAGISSFKRIPDWERELRDLYFLKIPHHGSNNNISKEISELMNPVHAYNSGNRHQDDEVLDCFDSKARNFSVKTTKLNGDLSFEA</sequence>
<dbReference type="EMBL" id="SAYW01000001">
    <property type="protein sequence ID" value="RWU10650.1"/>
    <property type="molecule type" value="Genomic_DNA"/>
</dbReference>
<dbReference type="InterPro" id="IPR001279">
    <property type="entry name" value="Metallo-B-lactamas"/>
</dbReference>
<organism evidence="2 3">
    <name type="scientific">Pedobacter chitinilyticus</name>
    <dbReference type="NCBI Taxonomy" id="2233776"/>
    <lineage>
        <taxon>Bacteria</taxon>
        <taxon>Pseudomonadati</taxon>
        <taxon>Bacteroidota</taxon>
        <taxon>Sphingobacteriia</taxon>
        <taxon>Sphingobacteriales</taxon>
        <taxon>Sphingobacteriaceae</taxon>
        <taxon>Pedobacter</taxon>
    </lineage>
</organism>
<dbReference type="OrthoDB" id="418728at2"/>
<protein>
    <submittedName>
        <fullName evidence="2">MBL fold metallo-hydrolase</fullName>
    </submittedName>
</protein>
<feature type="domain" description="Metallo-beta-lactamase" evidence="1">
    <location>
        <begin position="47"/>
        <end position="114"/>
    </location>
</feature>
<evidence type="ECO:0000259" key="1">
    <source>
        <dbReference type="Pfam" id="PF00753"/>
    </source>
</evidence>